<dbReference type="InterPro" id="IPR009008">
    <property type="entry name" value="Val/Leu/Ile-tRNA-synth_edit"/>
</dbReference>
<dbReference type="EMBL" id="LCJR01000017">
    <property type="protein sequence ID" value="KKT81562.1"/>
    <property type="molecule type" value="Genomic_DNA"/>
</dbReference>
<dbReference type="GO" id="GO:0005829">
    <property type="term" value="C:cytosol"/>
    <property type="evidence" value="ECO:0007669"/>
    <property type="project" value="TreeGrafter"/>
</dbReference>
<evidence type="ECO:0000256" key="8">
    <source>
        <dbReference type="NCBIfam" id="TIGR00422"/>
    </source>
</evidence>
<dbReference type="GO" id="GO:0004832">
    <property type="term" value="F:valine-tRNA ligase activity"/>
    <property type="evidence" value="ECO:0007669"/>
    <property type="project" value="UniProtKB-UniRule"/>
</dbReference>
<evidence type="ECO:0000259" key="9">
    <source>
        <dbReference type="Pfam" id="PF00133"/>
    </source>
</evidence>
<dbReference type="CDD" id="cd00817">
    <property type="entry name" value="ValRS_core"/>
    <property type="match status" value="1"/>
</dbReference>
<dbReference type="GO" id="GO:0005524">
    <property type="term" value="F:ATP binding"/>
    <property type="evidence" value="ECO:0007669"/>
    <property type="project" value="UniProtKB-KW"/>
</dbReference>
<keyword evidence="6" id="KW-0030">Aminoacyl-tRNA synthetase</keyword>
<dbReference type="PRINTS" id="PR00986">
    <property type="entry name" value="TRNASYNTHVAL"/>
</dbReference>
<accession>A0A0G1ML77</accession>
<dbReference type="InterPro" id="IPR002300">
    <property type="entry name" value="aa-tRNA-synth_Ia"/>
</dbReference>
<dbReference type="InterPro" id="IPR009080">
    <property type="entry name" value="tRNAsynth_Ia_anticodon-bd"/>
</dbReference>
<comment type="caution">
    <text evidence="11">The sequence shown here is derived from an EMBL/GenBank/DDBJ whole genome shotgun (WGS) entry which is preliminary data.</text>
</comment>
<evidence type="ECO:0000313" key="12">
    <source>
        <dbReference type="Proteomes" id="UP000034032"/>
    </source>
</evidence>
<dbReference type="GO" id="GO:0006438">
    <property type="term" value="P:valyl-tRNA aminoacylation"/>
    <property type="evidence" value="ECO:0007669"/>
    <property type="project" value="UniProtKB-UniRule"/>
</dbReference>
<keyword evidence="5" id="KW-0648">Protein biosynthesis</keyword>
<evidence type="ECO:0000256" key="2">
    <source>
        <dbReference type="ARBA" id="ARBA00022598"/>
    </source>
</evidence>
<evidence type="ECO:0000256" key="6">
    <source>
        <dbReference type="ARBA" id="ARBA00023146"/>
    </source>
</evidence>
<dbReference type="SUPFAM" id="SSF50677">
    <property type="entry name" value="ValRS/IleRS/LeuRS editing domain"/>
    <property type="match status" value="1"/>
</dbReference>
<protein>
    <recommendedName>
        <fullName evidence="1 8">Valine--tRNA ligase</fullName>
        <ecNumber evidence="1 8">6.1.1.9</ecNumber>
    </recommendedName>
</protein>
<evidence type="ECO:0000256" key="1">
    <source>
        <dbReference type="ARBA" id="ARBA00013169"/>
    </source>
</evidence>
<reference evidence="11 12" key="1">
    <citation type="journal article" date="2015" name="Nature">
        <title>rRNA introns, odd ribosomes, and small enigmatic genomes across a large radiation of phyla.</title>
        <authorList>
            <person name="Brown C.T."/>
            <person name="Hug L.A."/>
            <person name="Thomas B.C."/>
            <person name="Sharon I."/>
            <person name="Castelle C.J."/>
            <person name="Singh A."/>
            <person name="Wilkins M.J."/>
            <person name="Williams K.H."/>
            <person name="Banfield J.F."/>
        </authorList>
    </citation>
    <scope>NUCLEOTIDE SEQUENCE [LARGE SCALE GENOMIC DNA]</scope>
</reference>
<keyword evidence="4" id="KW-0067">ATP-binding</keyword>
<evidence type="ECO:0000256" key="7">
    <source>
        <dbReference type="ARBA" id="ARBA00047552"/>
    </source>
</evidence>
<comment type="catalytic activity">
    <reaction evidence="7">
        <text>tRNA(Val) + L-valine + ATP = L-valyl-tRNA(Val) + AMP + diphosphate</text>
        <dbReference type="Rhea" id="RHEA:10704"/>
        <dbReference type="Rhea" id="RHEA-COMP:9672"/>
        <dbReference type="Rhea" id="RHEA-COMP:9708"/>
        <dbReference type="ChEBI" id="CHEBI:30616"/>
        <dbReference type="ChEBI" id="CHEBI:33019"/>
        <dbReference type="ChEBI" id="CHEBI:57762"/>
        <dbReference type="ChEBI" id="CHEBI:78442"/>
        <dbReference type="ChEBI" id="CHEBI:78537"/>
        <dbReference type="ChEBI" id="CHEBI:456215"/>
        <dbReference type="EC" id="6.1.1.9"/>
    </reaction>
</comment>
<dbReference type="PANTHER" id="PTHR11946">
    <property type="entry name" value="VALYL-TRNA SYNTHETASES"/>
    <property type="match status" value="1"/>
</dbReference>
<dbReference type="CDD" id="cd07962">
    <property type="entry name" value="Anticodon_Ia_Val"/>
    <property type="match status" value="1"/>
</dbReference>
<gene>
    <name evidence="11" type="ORF">UW79_C0017G0002</name>
</gene>
<dbReference type="PANTHER" id="PTHR11946:SF93">
    <property type="entry name" value="VALINE--TRNA LIGASE, CHLOROPLASTIC_MITOCHONDRIAL 2"/>
    <property type="match status" value="1"/>
</dbReference>
<sequence>MELPKTYNPKETEERIYKLWEDSGYFNPDNLPEKHKTPFAIILPPPNVTAALHMGSALMLVIQDIMIRFERMRGKKTLWLPGTDHASIATEEKFLKDTKVSKRDYAGKRQEFIDLVTEFALKNQKTILKQMRAMGSSLDWSRLKFTLNPDSINAVHEAFIRMHDMGLIYMGSGKVVNWDPKGQTVVSDDEIEYEPGKTILYIFRYAKDFPIAISTTRPETKVGDTAVAVHPDDERYKKYVNKTFDVNFAGVNLSIKIVGDPFVDPSFGTGALGVTPAHSIIDSEIASRHNLPTRQVINEYARMSKEAGQLLADKKTTEAREILVDHLRKQGLIEKEEIIDQNIPRAQRSGGIIEPLPKRHQFFINVNKPIKERGNKTIRELLKEVVEDGKIKILPERFERIYLNWVDNLRDWSISRQMWYGIRPPVWYKPPVPVDSNIEYKVSKIKPAGEGWEQFNDTLDTWFSSGLWTFSTLGWPKQTSDLTTYHPTNVLETAYDIIFFWVARMILMSKVLIGDIPFKTVYLHGLVRDEKGRKISKSLGNNIDPLDMAEQYGTDAVRMAMIIGTSVGNDSKVSPEKFKAYKHFANKLWNIARFTLMSLPDEIDEKADLTEKDKNLLKQLAELSEDITRDMEEFRFYLAGEKIYHYIWHTFADRIIEESKNKLNDNDSEIKKSAQKTILRILTTSLKLLHPFMPFVTEEIYSKLPIKDKKLLMIEDWPA</sequence>
<dbReference type="InterPro" id="IPR013155">
    <property type="entry name" value="M/V/L/I-tRNA-synth_anticd-bd"/>
</dbReference>
<evidence type="ECO:0000259" key="10">
    <source>
        <dbReference type="Pfam" id="PF08264"/>
    </source>
</evidence>
<dbReference type="Pfam" id="PF08264">
    <property type="entry name" value="Anticodon_1"/>
    <property type="match status" value="1"/>
</dbReference>
<dbReference type="InterPro" id="IPR033705">
    <property type="entry name" value="Anticodon_Ia_Val"/>
</dbReference>
<dbReference type="NCBIfam" id="TIGR00422">
    <property type="entry name" value="valS"/>
    <property type="match status" value="1"/>
</dbReference>
<evidence type="ECO:0000256" key="3">
    <source>
        <dbReference type="ARBA" id="ARBA00022741"/>
    </source>
</evidence>
<name>A0A0G1ML77_9BACT</name>
<keyword evidence="3" id="KW-0547">Nucleotide-binding</keyword>
<evidence type="ECO:0000256" key="4">
    <source>
        <dbReference type="ARBA" id="ARBA00022840"/>
    </source>
</evidence>
<dbReference type="Proteomes" id="UP000034032">
    <property type="component" value="Unassembled WGS sequence"/>
</dbReference>
<dbReference type="InterPro" id="IPR002303">
    <property type="entry name" value="Valyl-tRNA_ligase"/>
</dbReference>
<feature type="domain" description="Methionyl/Valyl/Leucyl/Isoleucyl-tRNA synthetase anticodon-binding" evidence="10">
    <location>
        <begin position="613"/>
        <end position="718"/>
    </location>
</feature>
<dbReference type="SUPFAM" id="SSF52374">
    <property type="entry name" value="Nucleotidylyl transferase"/>
    <property type="match status" value="1"/>
</dbReference>
<dbReference type="SUPFAM" id="SSF47323">
    <property type="entry name" value="Anticodon-binding domain of a subclass of class I aminoacyl-tRNA synthetases"/>
    <property type="match status" value="1"/>
</dbReference>
<proteinExistence type="predicted"/>
<dbReference type="PATRIC" id="fig|1619025.3.peg.663"/>
<keyword evidence="2 11" id="KW-0436">Ligase</keyword>
<feature type="domain" description="Aminoacyl-tRNA synthetase class Ia" evidence="9">
    <location>
        <begin position="16"/>
        <end position="573"/>
    </location>
</feature>
<dbReference type="NCBIfam" id="NF004349">
    <property type="entry name" value="PRK05729.1"/>
    <property type="match status" value="1"/>
</dbReference>
<organism evidence="11 12">
    <name type="scientific">Candidatus Yanofskybacteria bacterium GW2011_GWA2_44_9</name>
    <dbReference type="NCBI Taxonomy" id="1619025"/>
    <lineage>
        <taxon>Bacteria</taxon>
        <taxon>Candidatus Yanofskyibacteriota</taxon>
    </lineage>
</organism>
<dbReference type="AlphaFoldDB" id="A0A0G1ML77"/>
<dbReference type="GO" id="GO:0002161">
    <property type="term" value="F:aminoacyl-tRNA deacylase activity"/>
    <property type="evidence" value="ECO:0007669"/>
    <property type="project" value="InterPro"/>
</dbReference>
<dbReference type="Pfam" id="PF00133">
    <property type="entry name" value="tRNA-synt_1"/>
    <property type="match status" value="1"/>
</dbReference>
<dbReference type="EC" id="6.1.1.9" evidence="1 8"/>
<dbReference type="Gene3D" id="3.40.50.620">
    <property type="entry name" value="HUPs"/>
    <property type="match status" value="2"/>
</dbReference>
<dbReference type="Gene3D" id="1.10.730.10">
    <property type="entry name" value="Isoleucyl-tRNA Synthetase, Domain 1"/>
    <property type="match status" value="1"/>
</dbReference>
<dbReference type="InterPro" id="IPR014729">
    <property type="entry name" value="Rossmann-like_a/b/a_fold"/>
</dbReference>
<evidence type="ECO:0000313" key="11">
    <source>
        <dbReference type="EMBL" id="KKT81562.1"/>
    </source>
</evidence>
<evidence type="ECO:0000256" key="5">
    <source>
        <dbReference type="ARBA" id="ARBA00022917"/>
    </source>
</evidence>